<keyword evidence="2" id="KW-0560">Oxidoreductase</keyword>
<dbReference type="InterPro" id="IPR036196">
    <property type="entry name" value="Ptyr_pPase_sf"/>
</dbReference>
<dbReference type="EC" id="1.20.4.1" evidence="2"/>
<organism evidence="2 3">
    <name type="scientific">Candidatus Electrothrix aarhusensis</name>
    <dbReference type="NCBI Taxonomy" id="1859131"/>
    <lineage>
        <taxon>Bacteria</taxon>
        <taxon>Pseudomonadati</taxon>
        <taxon>Thermodesulfobacteriota</taxon>
        <taxon>Desulfobulbia</taxon>
        <taxon>Desulfobulbales</taxon>
        <taxon>Desulfobulbaceae</taxon>
        <taxon>Candidatus Electrothrix</taxon>
    </lineage>
</organism>
<accession>A0A444IPU5</accession>
<protein>
    <submittedName>
        <fullName evidence="2">Low molecular weight phosphotyrosine protein phosphatase</fullName>
        <ecNumber evidence="2">1.20.4.1</ecNumber>
    </submittedName>
</protein>
<dbReference type="InterPro" id="IPR023485">
    <property type="entry name" value="Ptyr_pPase"/>
</dbReference>
<dbReference type="Pfam" id="PF01451">
    <property type="entry name" value="LMWPc"/>
    <property type="match status" value="1"/>
</dbReference>
<proteinExistence type="predicted"/>
<name>A0A444IPU5_9BACT</name>
<feature type="non-terminal residue" evidence="2">
    <location>
        <position position="66"/>
    </location>
</feature>
<dbReference type="Gene3D" id="3.40.50.2300">
    <property type="match status" value="1"/>
</dbReference>
<dbReference type="GO" id="GO:0008794">
    <property type="term" value="F:arsenate reductase (glutaredoxin) activity"/>
    <property type="evidence" value="ECO:0007669"/>
    <property type="project" value="UniProtKB-EC"/>
</dbReference>
<comment type="caution">
    <text evidence="2">The sequence shown here is derived from an EMBL/GenBank/DDBJ whole genome shotgun (WGS) entry which is preliminary data.</text>
</comment>
<dbReference type="Proteomes" id="UP000287853">
    <property type="component" value="Unassembled WGS sequence"/>
</dbReference>
<gene>
    <name evidence="2" type="ORF">H206_03813</name>
</gene>
<evidence type="ECO:0000259" key="1">
    <source>
        <dbReference type="Pfam" id="PF01451"/>
    </source>
</evidence>
<evidence type="ECO:0000313" key="3">
    <source>
        <dbReference type="Proteomes" id="UP000287853"/>
    </source>
</evidence>
<dbReference type="EMBL" id="MTKO01000141">
    <property type="protein sequence ID" value="RWX42842.1"/>
    <property type="molecule type" value="Genomic_DNA"/>
</dbReference>
<keyword evidence="3" id="KW-1185">Reference proteome</keyword>
<dbReference type="AlphaFoldDB" id="A0A444IPU5"/>
<feature type="domain" description="Phosphotyrosine protein phosphatase I" evidence="1">
    <location>
        <begin position="20"/>
        <end position="41"/>
    </location>
</feature>
<reference evidence="2 3" key="1">
    <citation type="submission" date="2017-01" db="EMBL/GenBank/DDBJ databases">
        <title>The cable genome- insights into the physiology and evolution of filamentous bacteria capable of sulfide oxidation via long distance electron transfer.</title>
        <authorList>
            <person name="Schreiber L."/>
            <person name="Bjerg J.T."/>
            <person name="Boggild A."/>
            <person name="Van De Vossenberg J."/>
            <person name="Meysman F."/>
            <person name="Nielsen L.P."/>
            <person name="Schramm A."/>
            <person name="Kjeldsen K.U."/>
        </authorList>
    </citation>
    <scope>NUCLEOTIDE SEQUENCE [LARGE SCALE GENOMIC DNA]</scope>
    <source>
        <strain evidence="2">MCF</strain>
    </source>
</reference>
<evidence type="ECO:0000313" key="2">
    <source>
        <dbReference type="EMBL" id="RWX42842.1"/>
    </source>
</evidence>
<sequence>MADSTDSTNLTRELTKKISVLFVCIHNSARSQMAEAFLREFGGEYFSVESVPPGAAETKPISNTSG</sequence>
<dbReference type="SUPFAM" id="SSF52788">
    <property type="entry name" value="Phosphotyrosine protein phosphatases I"/>
    <property type="match status" value="1"/>
</dbReference>